<comment type="caution">
    <text evidence="2">The sequence shown here is derived from an EMBL/GenBank/DDBJ whole genome shotgun (WGS) entry which is preliminary data.</text>
</comment>
<feature type="domain" description="Cupin type-2" evidence="1">
    <location>
        <begin position="27"/>
        <end position="89"/>
    </location>
</feature>
<dbReference type="Gene3D" id="2.60.120.10">
    <property type="entry name" value="Jelly Rolls"/>
    <property type="match status" value="1"/>
</dbReference>
<dbReference type="EMBL" id="POUB01000014">
    <property type="protein sequence ID" value="PZG02098.1"/>
    <property type="molecule type" value="Genomic_DNA"/>
</dbReference>
<dbReference type="SUPFAM" id="SSF51182">
    <property type="entry name" value="RmlC-like cupins"/>
    <property type="match status" value="1"/>
</dbReference>
<dbReference type="AlphaFoldDB" id="A0A2W2DQU6"/>
<reference evidence="2 3" key="1">
    <citation type="submission" date="2018-01" db="EMBL/GenBank/DDBJ databases">
        <title>Draft genome sequence of Salinispora sp. 13K206.</title>
        <authorList>
            <person name="Sahin N."/>
            <person name="Saygin H."/>
            <person name="Ay H."/>
        </authorList>
    </citation>
    <scope>NUCLEOTIDE SEQUENCE [LARGE SCALE GENOMIC DNA]</scope>
    <source>
        <strain evidence="2 3">13K206</strain>
    </source>
</reference>
<dbReference type="Proteomes" id="UP000248749">
    <property type="component" value="Unassembled WGS sequence"/>
</dbReference>
<name>A0A2W2DQU6_9ACTN</name>
<evidence type="ECO:0000259" key="1">
    <source>
        <dbReference type="Pfam" id="PF07883"/>
    </source>
</evidence>
<dbReference type="InterPro" id="IPR014710">
    <property type="entry name" value="RmlC-like_jellyroll"/>
</dbReference>
<dbReference type="InterPro" id="IPR011051">
    <property type="entry name" value="RmlC_Cupin_sf"/>
</dbReference>
<accession>A0A2W2DQU6</accession>
<sequence>MSHAFPGGTSVSHLAVYNSTCPDGLIGGTPHLHTASTEAYVVVEGSGALHTLDLSGFHETPLQPGTVVWFTPGTIHRAVNRGGLRLIVIMSNGGLPEAGDAVMTFPPEIVTDPDRYRHAATLPYGEPEPVLDNAAQKRRNLAVEGFQRLVKATSSGDRGPLERFYCDATALVQPLAAQWRQIWEETVASQARHTAAILDALARGDGNHLSAAARLQAPPSPTQRFGMCGRLRTYDVRNPVQDVRRKLSDDG</sequence>
<dbReference type="Pfam" id="PF07883">
    <property type="entry name" value="Cupin_2"/>
    <property type="match status" value="1"/>
</dbReference>
<evidence type="ECO:0000313" key="3">
    <source>
        <dbReference type="Proteomes" id="UP000248749"/>
    </source>
</evidence>
<organism evidence="2 3">
    <name type="scientific">Micromonospora deserti</name>
    <dbReference type="NCBI Taxonomy" id="2070366"/>
    <lineage>
        <taxon>Bacteria</taxon>
        <taxon>Bacillati</taxon>
        <taxon>Actinomycetota</taxon>
        <taxon>Actinomycetes</taxon>
        <taxon>Micromonosporales</taxon>
        <taxon>Micromonosporaceae</taxon>
        <taxon>Micromonospora</taxon>
    </lineage>
</organism>
<evidence type="ECO:0000313" key="2">
    <source>
        <dbReference type="EMBL" id="PZG02098.1"/>
    </source>
</evidence>
<dbReference type="InterPro" id="IPR013096">
    <property type="entry name" value="Cupin_2"/>
</dbReference>
<protein>
    <submittedName>
        <fullName evidence="2">Cupin</fullName>
    </submittedName>
</protein>
<dbReference type="RefSeq" id="WP_111132817.1">
    <property type="nucleotide sequence ID" value="NZ_POUB01000014.1"/>
</dbReference>
<keyword evidence="3" id="KW-1185">Reference proteome</keyword>
<gene>
    <name evidence="2" type="ORF">C1I99_04210</name>
</gene>
<proteinExistence type="predicted"/>
<dbReference type="OrthoDB" id="623300at2"/>